<name>A0A067N1J2_BOTB1</name>
<dbReference type="Gene3D" id="2.20.25.530">
    <property type="match status" value="1"/>
</dbReference>
<gene>
    <name evidence="3" type="ORF">BOTBODRAFT_99689</name>
</gene>
<dbReference type="HOGENOM" id="CLU_058486_0_0_1"/>
<evidence type="ECO:0000256" key="1">
    <source>
        <dbReference type="SAM" id="MobiDB-lite"/>
    </source>
</evidence>
<dbReference type="EMBL" id="KL198016">
    <property type="protein sequence ID" value="KDQ21843.1"/>
    <property type="molecule type" value="Genomic_DNA"/>
</dbReference>
<dbReference type="GO" id="GO:0032299">
    <property type="term" value="C:ribonuclease H2 complex"/>
    <property type="evidence" value="ECO:0007669"/>
    <property type="project" value="InterPro"/>
</dbReference>
<evidence type="ECO:0000313" key="4">
    <source>
        <dbReference type="Proteomes" id="UP000027195"/>
    </source>
</evidence>
<dbReference type="InParanoid" id="A0A067N1J2"/>
<dbReference type="InterPro" id="IPR040456">
    <property type="entry name" value="RNase_H2_suB"/>
</dbReference>
<reference evidence="4" key="1">
    <citation type="journal article" date="2014" name="Proc. Natl. Acad. Sci. U.S.A.">
        <title>Extensive sampling of basidiomycete genomes demonstrates inadequacy of the white-rot/brown-rot paradigm for wood decay fungi.</title>
        <authorList>
            <person name="Riley R."/>
            <person name="Salamov A.A."/>
            <person name="Brown D.W."/>
            <person name="Nagy L.G."/>
            <person name="Floudas D."/>
            <person name="Held B.W."/>
            <person name="Levasseur A."/>
            <person name="Lombard V."/>
            <person name="Morin E."/>
            <person name="Otillar R."/>
            <person name="Lindquist E.A."/>
            <person name="Sun H."/>
            <person name="LaButti K.M."/>
            <person name="Schmutz J."/>
            <person name="Jabbour D."/>
            <person name="Luo H."/>
            <person name="Baker S.E."/>
            <person name="Pisabarro A.G."/>
            <person name="Walton J.D."/>
            <person name="Blanchette R.A."/>
            <person name="Henrissat B."/>
            <person name="Martin F."/>
            <person name="Cullen D."/>
            <person name="Hibbett D.S."/>
            <person name="Grigoriev I.V."/>
        </authorList>
    </citation>
    <scope>NUCLEOTIDE SEQUENCE [LARGE SCALE GENOMIC DNA]</scope>
    <source>
        <strain evidence="4">FD-172 SS1</strain>
    </source>
</reference>
<dbReference type="GO" id="GO:0005654">
    <property type="term" value="C:nucleoplasm"/>
    <property type="evidence" value="ECO:0007669"/>
    <property type="project" value="TreeGrafter"/>
</dbReference>
<dbReference type="OrthoDB" id="29098at2759"/>
<dbReference type="AlphaFoldDB" id="A0A067N1J2"/>
<dbReference type="PANTHER" id="PTHR13383">
    <property type="entry name" value="RIBONUCLEASE H2 SUBUNIT B"/>
    <property type="match status" value="1"/>
</dbReference>
<feature type="region of interest" description="Disordered" evidence="1">
    <location>
        <begin position="253"/>
        <end position="308"/>
    </location>
</feature>
<accession>A0A067N1J2</accession>
<proteinExistence type="predicted"/>
<evidence type="ECO:0000313" key="3">
    <source>
        <dbReference type="EMBL" id="KDQ21843.1"/>
    </source>
</evidence>
<dbReference type="Proteomes" id="UP000027195">
    <property type="component" value="Unassembled WGS sequence"/>
</dbReference>
<dbReference type="GO" id="GO:0006401">
    <property type="term" value="P:RNA catabolic process"/>
    <property type="evidence" value="ECO:0007669"/>
    <property type="project" value="TreeGrafter"/>
</dbReference>
<dbReference type="Pfam" id="PF09468">
    <property type="entry name" value="RNase_H2-Ydr279"/>
    <property type="match status" value="1"/>
</dbReference>
<protein>
    <recommendedName>
        <fullName evidence="2">Ribonuclease H2 subunit B wHTH domain-containing protein</fullName>
    </recommendedName>
</protein>
<dbReference type="InterPro" id="IPR019024">
    <property type="entry name" value="RNase_H2_suB_wHTH"/>
</dbReference>
<feature type="domain" description="Ribonuclease H2 subunit B wHTH" evidence="2">
    <location>
        <begin position="67"/>
        <end position="225"/>
    </location>
</feature>
<dbReference type="Gene3D" id="1.10.20.120">
    <property type="match status" value="1"/>
</dbReference>
<dbReference type="STRING" id="930990.A0A067N1J2"/>
<evidence type="ECO:0000259" key="2">
    <source>
        <dbReference type="Pfam" id="PF09468"/>
    </source>
</evidence>
<organism evidence="3 4">
    <name type="scientific">Botryobasidium botryosum (strain FD-172 SS1)</name>
    <dbReference type="NCBI Taxonomy" id="930990"/>
    <lineage>
        <taxon>Eukaryota</taxon>
        <taxon>Fungi</taxon>
        <taxon>Dikarya</taxon>
        <taxon>Basidiomycota</taxon>
        <taxon>Agaricomycotina</taxon>
        <taxon>Agaricomycetes</taxon>
        <taxon>Cantharellales</taxon>
        <taxon>Botryobasidiaceae</taxon>
        <taxon>Botryobasidium</taxon>
    </lineage>
</organism>
<sequence>MLPTGIPCLFLPCENDATPDGTLHASILEVQAVSPDASRSWFLEEDRLLIHPADGKLLAMTPIDPVFLLIPILLALESADGESGARFRPIDDLFEDAVTKMVSIEGAEDGNARTGPLNADDIMRLGRLKCTPAALQRLCDCKEAAVELIVYRFSRSKLLDVLRRKTSRLAAAATFDSLPSLKRGLAKDGLGVGTDADENLRQDGRTKTACDVISQYLPAELKAMLLASYDFDALNTHLARLHREDRLAAVTPASIPKPGIADDGEGTGNRNGKKRKAAAQASRGVEKLKKASTTGMPKLSNFFKKSAK</sequence>
<dbReference type="PANTHER" id="PTHR13383:SF11">
    <property type="entry name" value="RIBONUCLEASE H2 SUBUNIT B"/>
    <property type="match status" value="1"/>
</dbReference>
<keyword evidence="4" id="KW-1185">Reference proteome</keyword>